<dbReference type="InterPro" id="IPR003051">
    <property type="entry name" value="GPCR_2_CRF_rcpt"/>
</dbReference>
<feature type="signal peptide" evidence="8">
    <location>
        <begin position="1"/>
        <end position="25"/>
    </location>
</feature>
<dbReference type="PANTHER" id="PTHR45620:SF2">
    <property type="entry name" value="CORTICOTROPIN-RELEASING FACTOR RECEPTOR 1"/>
    <property type="match status" value="1"/>
</dbReference>
<proteinExistence type="predicted"/>
<evidence type="ECO:0000256" key="2">
    <source>
        <dbReference type="ARBA" id="ARBA00022692"/>
    </source>
</evidence>
<dbReference type="InterPro" id="IPR000832">
    <property type="entry name" value="GPCR_2_secretin-like"/>
</dbReference>
<evidence type="ECO:0000259" key="9">
    <source>
        <dbReference type="PROSITE" id="PS50261"/>
    </source>
</evidence>
<feature type="transmembrane region" description="Helical" evidence="7">
    <location>
        <begin position="81"/>
        <end position="108"/>
    </location>
</feature>
<feature type="transmembrane region" description="Helical" evidence="7">
    <location>
        <begin position="120"/>
        <end position="139"/>
    </location>
</feature>
<feature type="chain" id="PRO_5018557338" evidence="8">
    <location>
        <begin position="26"/>
        <end position="366"/>
    </location>
</feature>
<evidence type="ECO:0000256" key="3">
    <source>
        <dbReference type="ARBA" id="ARBA00022729"/>
    </source>
</evidence>
<protein>
    <submittedName>
        <fullName evidence="10">Corticotropin releasing hormone receptor 1</fullName>
    </submittedName>
</protein>
<accession>A0A3Q2GDN2</accession>
<feature type="transmembrane region" description="Helical" evidence="7">
    <location>
        <begin position="236"/>
        <end position="253"/>
    </location>
</feature>
<keyword evidence="11" id="KW-1185">Reference proteome</keyword>
<dbReference type="GO" id="GO:0043404">
    <property type="term" value="F:corticotropin-releasing hormone receptor activity"/>
    <property type="evidence" value="ECO:0007669"/>
    <property type="project" value="TreeGrafter"/>
</dbReference>
<dbReference type="InterPro" id="IPR017983">
    <property type="entry name" value="GPCR_2_secretin-like_CS"/>
</dbReference>
<keyword evidence="5 7" id="KW-0472">Membrane</keyword>
<dbReference type="InterPro" id="IPR050332">
    <property type="entry name" value="GPCR_2"/>
</dbReference>
<dbReference type="GO" id="GO:0043005">
    <property type="term" value="C:neuron projection"/>
    <property type="evidence" value="ECO:0007669"/>
    <property type="project" value="TreeGrafter"/>
</dbReference>
<dbReference type="PRINTS" id="PR01279">
    <property type="entry name" value="CRFRECEPTOR"/>
</dbReference>
<evidence type="ECO:0000256" key="1">
    <source>
        <dbReference type="ARBA" id="ARBA00004141"/>
    </source>
</evidence>
<dbReference type="GO" id="GO:0008528">
    <property type="term" value="F:G protein-coupled peptide receptor activity"/>
    <property type="evidence" value="ECO:0007669"/>
    <property type="project" value="TreeGrafter"/>
</dbReference>
<dbReference type="SUPFAM" id="SSF81321">
    <property type="entry name" value="Family A G protein-coupled receptor-like"/>
    <property type="match status" value="1"/>
</dbReference>
<keyword evidence="2 7" id="KW-0812">Transmembrane</keyword>
<dbReference type="PANTHER" id="PTHR45620">
    <property type="entry name" value="PDF RECEPTOR-LIKE PROTEIN-RELATED"/>
    <property type="match status" value="1"/>
</dbReference>
<dbReference type="GO" id="GO:0015056">
    <property type="term" value="F:corticotrophin-releasing factor receptor activity"/>
    <property type="evidence" value="ECO:0007669"/>
    <property type="project" value="TreeGrafter"/>
</dbReference>
<feature type="domain" description="G-protein coupled receptors family 2 profile 2" evidence="9">
    <location>
        <begin position="86"/>
        <end position="318"/>
    </location>
</feature>
<evidence type="ECO:0000256" key="5">
    <source>
        <dbReference type="ARBA" id="ARBA00023136"/>
    </source>
</evidence>
<evidence type="ECO:0000256" key="4">
    <source>
        <dbReference type="ARBA" id="ARBA00022989"/>
    </source>
</evidence>
<sequence length="366" mass="42592">MDRNRLSLVHMILLFFCSNLPPPRGPDYCNRLKDNLTKCSYHVWCGVCTANRGNPTCWIVLACFASIYLMVLMCFQRKSKVHYHVAVIINYLGHCISLGALLLAFMLFMRLRSIRCLRNIIHWNLISAFILRNATWFIVQLTMNPSVTESNKVWCRLVTAAYNYFHVTNFFWMFGEGCYLHTAVVLTYSTDKLRKWMFICIGWGIPFPIIVAWAFGKLYYDNEKCWFGKKAGVYTDYIYQGPMILVLLVRTMPVHLKSIQKAVKATLVLLPLLGITYMLFFVNPGGEDEVAQIVFIYFNSILESFQGFFVSVFYCFLNSEVRSTVKKRWMRWHDRHSIRSRTVRATSIPTSPSRVSFHSIKQSSNL</sequence>
<keyword evidence="6" id="KW-1015">Disulfide bond</keyword>
<dbReference type="PROSITE" id="PS50261">
    <property type="entry name" value="G_PROTEIN_RECEP_F2_4"/>
    <property type="match status" value="1"/>
</dbReference>
<dbReference type="Gene3D" id="1.20.1070.10">
    <property type="entry name" value="Rhodopsin 7-helix transmembrane proteins"/>
    <property type="match status" value="1"/>
</dbReference>
<comment type="subcellular location">
    <subcellularLocation>
        <location evidence="1">Membrane</location>
        <topology evidence="1">Multi-pass membrane protein</topology>
    </subcellularLocation>
</comment>
<evidence type="ECO:0000256" key="8">
    <source>
        <dbReference type="SAM" id="SignalP"/>
    </source>
</evidence>
<dbReference type="Pfam" id="PF00002">
    <property type="entry name" value="7tm_2"/>
    <property type="match status" value="2"/>
</dbReference>
<feature type="transmembrane region" description="Helical" evidence="7">
    <location>
        <begin position="265"/>
        <end position="282"/>
    </location>
</feature>
<evidence type="ECO:0000313" key="11">
    <source>
        <dbReference type="Proteomes" id="UP000265020"/>
    </source>
</evidence>
<organism evidence="10 11">
    <name type="scientific">Cyprinodon variegatus</name>
    <name type="common">Sheepshead minnow</name>
    <dbReference type="NCBI Taxonomy" id="28743"/>
    <lineage>
        <taxon>Eukaryota</taxon>
        <taxon>Metazoa</taxon>
        <taxon>Chordata</taxon>
        <taxon>Craniata</taxon>
        <taxon>Vertebrata</taxon>
        <taxon>Euteleostomi</taxon>
        <taxon>Actinopterygii</taxon>
        <taxon>Neopterygii</taxon>
        <taxon>Teleostei</taxon>
        <taxon>Neoteleostei</taxon>
        <taxon>Acanthomorphata</taxon>
        <taxon>Ovalentaria</taxon>
        <taxon>Atherinomorphae</taxon>
        <taxon>Cyprinodontiformes</taxon>
        <taxon>Cyprinodontidae</taxon>
        <taxon>Cyprinodon</taxon>
    </lineage>
</organism>
<keyword evidence="4 7" id="KW-1133">Transmembrane helix</keyword>
<dbReference type="STRING" id="28743.ENSCVAP00000023535"/>
<evidence type="ECO:0000313" key="10">
    <source>
        <dbReference type="Ensembl" id="ENSCVAP00000023535.1"/>
    </source>
</evidence>
<evidence type="ECO:0000256" key="6">
    <source>
        <dbReference type="ARBA" id="ARBA00023157"/>
    </source>
</evidence>
<reference evidence="10" key="2">
    <citation type="submission" date="2025-09" db="UniProtKB">
        <authorList>
            <consortium name="Ensembl"/>
        </authorList>
    </citation>
    <scope>IDENTIFICATION</scope>
</reference>
<feature type="transmembrane region" description="Helical" evidence="7">
    <location>
        <begin position="294"/>
        <end position="317"/>
    </location>
</feature>
<dbReference type="InterPro" id="IPR017981">
    <property type="entry name" value="GPCR_2-like_7TM"/>
</dbReference>
<feature type="transmembrane region" description="Helical" evidence="7">
    <location>
        <begin position="196"/>
        <end position="216"/>
    </location>
</feature>
<dbReference type="GO" id="GO:0051424">
    <property type="term" value="F:corticotropin-releasing hormone binding"/>
    <property type="evidence" value="ECO:0007669"/>
    <property type="project" value="TreeGrafter"/>
</dbReference>
<dbReference type="GO" id="GO:0007166">
    <property type="term" value="P:cell surface receptor signaling pathway"/>
    <property type="evidence" value="ECO:0007669"/>
    <property type="project" value="InterPro"/>
</dbReference>
<dbReference type="GeneTree" id="ENSGT00940000158410"/>
<keyword evidence="3 8" id="KW-0732">Signal</keyword>
<dbReference type="AlphaFoldDB" id="A0A3Q2GDN2"/>
<dbReference type="GO" id="GO:0007189">
    <property type="term" value="P:adenylate cyclase-activating G protein-coupled receptor signaling pathway"/>
    <property type="evidence" value="ECO:0007669"/>
    <property type="project" value="TreeGrafter"/>
</dbReference>
<dbReference type="Ensembl" id="ENSCVAT00000006486.1">
    <property type="protein sequence ID" value="ENSCVAP00000023535.1"/>
    <property type="gene ID" value="ENSCVAG00000007105.1"/>
</dbReference>
<dbReference type="PROSITE" id="PS00650">
    <property type="entry name" value="G_PROTEIN_RECEP_F2_2"/>
    <property type="match status" value="1"/>
</dbReference>
<name>A0A3Q2GDN2_CYPVA</name>
<dbReference type="Proteomes" id="UP000265020">
    <property type="component" value="Unassembled WGS sequence"/>
</dbReference>
<dbReference type="PRINTS" id="PR00249">
    <property type="entry name" value="GPCRSECRETIN"/>
</dbReference>
<evidence type="ECO:0000256" key="7">
    <source>
        <dbReference type="SAM" id="Phobius"/>
    </source>
</evidence>
<dbReference type="GO" id="GO:0005886">
    <property type="term" value="C:plasma membrane"/>
    <property type="evidence" value="ECO:0007669"/>
    <property type="project" value="TreeGrafter"/>
</dbReference>
<feature type="transmembrane region" description="Helical" evidence="7">
    <location>
        <begin position="57"/>
        <end position="75"/>
    </location>
</feature>
<reference evidence="10" key="1">
    <citation type="submission" date="2025-08" db="UniProtKB">
        <authorList>
            <consortium name="Ensembl"/>
        </authorList>
    </citation>
    <scope>IDENTIFICATION</scope>
</reference>